<dbReference type="SUPFAM" id="SSF52540">
    <property type="entry name" value="P-loop containing nucleoside triphosphate hydrolases"/>
    <property type="match status" value="1"/>
</dbReference>
<protein>
    <recommendedName>
        <fullName evidence="3">Kinesin motor domain-containing protein</fullName>
    </recommendedName>
</protein>
<feature type="compositionally biased region" description="Low complexity" evidence="2">
    <location>
        <begin position="290"/>
        <end position="304"/>
    </location>
</feature>
<feature type="compositionally biased region" description="Basic and acidic residues" evidence="2">
    <location>
        <begin position="170"/>
        <end position="196"/>
    </location>
</feature>
<accession>A0A7S0AF77</accession>
<dbReference type="GO" id="GO:0003777">
    <property type="term" value="F:microtubule motor activity"/>
    <property type="evidence" value="ECO:0007669"/>
    <property type="project" value="InterPro"/>
</dbReference>
<feature type="compositionally biased region" description="Polar residues" evidence="2">
    <location>
        <begin position="431"/>
        <end position="443"/>
    </location>
</feature>
<evidence type="ECO:0000256" key="1">
    <source>
        <dbReference type="PROSITE-ProRule" id="PRU00283"/>
    </source>
</evidence>
<proteinExistence type="inferred from homology"/>
<dbReference type="Gene3D" id="3.40.850.10">
    <property type="entry name" value="Kinesin motor domain"/>
    <property type="match status" value="1"/>
</dbReference>
<dbReference type="InterPro" id="IPR027640">
    <property type="entry name" value="Kinesin-like_fam"/>
</dbReference>
<dbReference type="PANTHER" id="PTHR47972:SF28">
    <property type="entry name" value="KINESIN-LIKE PROTEIN KLP-3"/>
    <property type="match status" value="1"/>
</dbReference>
<dbReference type="PROSITE" id="PS50067">
    <property type="entry name" value="KINESIN_MOTOR_2"/>
    <property type="match status" value="1"/>
</dbReference>
<dbReference type="PRINTS" id="PR00380">
    <property type="entry name" value="KINESINHEAVY"/>
</dbReference>
<dbReference type="InterPro" id="IPR027417">
    <property type="entry name" value="P-loop_NTPase"/>
</dbReference>
<name>A0A7S0AF77_9STRA</name>
<dbReference type="InterPro" id="IPR036961">
    <property type="entry name" value="Kinesin_motor_dom_sf"/>
</dbReference>
<gene>
    <name evidence="4" type="ORF">MPOL1434_LOCUS1094</name>
</gene>
<dbReference type="EMBL" id="HBEJ01001863">
    <property type="protein sequence ID" value="CAD8360748.1"/>
    <property type="molecule type" value="Transcribed_RNA"/>
</dbReference>
<evidence type="ECO:0000259" key="3">
    <source>
        <dbReference type="PROSITE" id="PS50067"/>
    </source>
</evidence>
<dbReference type="GO" id="GO:0008017">
    <property type="term" value="F:microtubule binding"/>
    <property type="evidence" value="ECO:0007669"/>
    <property type="project" value="InterPro"/>
</dbReference>
<feature type="region of interest" description="Disordered" evidence="2">
    <location>
        <begin position="369"/>
        <end position="443"/>
    </location>
</feature>
<evidence type="ECO:0000313" key="4">
    <source>
        <dbReference type="EMBL" id="CAD8360748.1"/>
    </source>
</evidence>
<dbReference type="AlphaFoldDB" id="A0A7S0AF77"/>
<feature type="domain" description="Kinesin motor" evidence="3">
    <location>
        <begin position="1"/>
        <end position="128"/>
    </location>
</feature>
<evidence type="ECO:0000256" key="2">
    <source>
        <dbReference type="SAM" id="MobiDB-lite"/>
    </source>
</evidence>
<comment type="similarity">
    <text evidence="1">Belongs to the TRAFAC class myosin-kinesin ATPase superfamily. Kinesin family.</text>
</comment>
<reference evidence="4" key="1">
    <citation type="submission" date="2021-01" db="EMBL/GenBank/DDBJ databases">
        <authorList>
            <person name="Corre E."/>
            <person name="Pelletier E."/>
            <person name="Niang G."/>
            <person name="Scheremetjew M."/>
            <person name="Finn R."/>
            <person name="Kale V."/>
            <person name="Holt S."/>
            <person name="Cochrane G."/>
            <person name="Meng A."/>
            <person name="Brown T."/>
            <person name="Cohen L."/>
        </authorList>
    </citation>
    <scope>NUCLEOTIDE SEQUENCE</scope>
    <source>
        <strain evidence="4">CCMP3303</strain>
    </source>
</reference>
<organism evidence="4">
    <name type="scientific">Minutocellus polymorphus</name>
    <dbReference type="NCBI Taxonomy" id="265543"/>
    <lineage>
        <taxon>Eukaryota</taxon>
        <taxon>Sar</taxon>
        <taxon>Stramenopiles</taxon>
        <taxon>Ochrophyta</taxon>
        <taxon>Bacillariophyta</taxon>
        <taxon>Mediophyceae</taxon>
        <taxon>Cymatosirophycidae</taxon>
        <taxon>Cymatosirales</taxon>
        <taxon>Cymatosiraceae</taxon>
        <taxon>Minutocellus</taxon>
    </lineage>
</organism>
<dbReference type="GO" id="GO:0005524">
    <property type="term" value="F:ATP binding"/>
    <property type="evidence" value="ECO:0007669"/>
    <property type="project" value="InterPro"/>
</dbReference>
<dbReference type="PANTHER" id="PTHR47972">
    <property type="entry name" value="KINESIN-LIKE PROTEIN KLP-3"/>
    <property type="match status" value="1"/>
</dbReference>
<sequence length="443" mass="48965">MNEHSSRSHMILNVRVTCGMKDQPMQTGNLYLIDLAGSERVRKSEVVGEQLKEAGHINKSLAALGNVMEALDRKAKHVPFRDSKLTYLLQDSLGGNSRTMMVVNVNPCNDSYDETIYALQFATRVRRINIGTAKKNVTSKNLEETVNKLSSELKLLAQAKARSEQQMSSLKRENKRVQDRLKSAAESRARSHDDTRTMTVLKKSHAEMTERLKKEKVLREGKTGELENLQQEMQKVRQDTARMARQVDKLSTQITEKEDKISDLQKQLRTAKEKASAANHRARTAQIVNPRSTPSSGAAASSPVSRERVTAKPRGAPKSDDDIAKIRSEVEELLGKYDPNKVGKVDTLMEKFSGRETYLLNKMKQRYENGGVRPGGSSMSNGAANGSAGGSVSRPATRGSSATAGTTAQQRSEAALQKHMARMKQRKERASASSNVQSRLNGA</sequence>
<feature type="region of interest" description="Disordered" evidence="2">
    <location>
        <begin position="163"/>
        <end position="196"/>
    </location>
</feature>
<dbReference type="Pfam" id="PF00225">
    <property type="entry name" value="Kinesin"/>
    <property type="match status" value="1"/>
</dbReference>
<dbReference type="GO" id="GO:0007018">
    <property type="term" value="P:microtubule-based movement"/>
    <property type="evidence" value="ECO:0007669"/>
    <property type="project" value="InterPro"/>
</dbReference>
<feature type="compositionally biased region" description="Low complexity" evidence="2">
    <location>
        <begin position="375"/>
        <end position="411"/>
    </location>
</feature>
<dbReference type="GO" id="GO:0015630">
    <property type="term" value="C:microtubule cytoskeleton"/>
    <property type="evidence" value="ECO:0007669"/>
    <property type="project" value="TreeGrafter"/>
</dbReference>
<comment type="caution">
    <text evidence="1">Lacks conserved residue(s) required for the propagation of feature annotation.</text>
</comment>
<feature type="region of interest" description="Disordered" evidence="2">
    <location>
        <begin position="271"/>
        <end position="322"/>
    </location>
</feature>
<dbReference type="SMART" id="SM00129">
    <property type="entry name" value="KISc"/>
    <property type="match status" value="1"/>
</dbReference>
<dbReference type="InterPro" id="IPR001752">
    <property type="entry name" value="Kinesin_motor_dom"/>
</dbReference>